<evidence type="ECO:0000313" key="1">
    <source>
        <dbReference type="EMBL" id="MBI6547922.1"/>
    </source>
</evidence>
<evidence type="ECO:0000313" key="2">
    <source>
        <dbReference type="Proteomes" id="UP000696184"/>
    </source>
</evidence>
<sequence>MSSRLFPVKNEVAQRSALKTVRQPCVNGVECGKDGYYNQSVPITESYVMDVNKDSRNRYFYNCMQQKGWKQKTKYLF</sequence>
<keyword evidence="2" id="KW-1185">Reference proteome</keyword>
<organism evidence="1 2">
    <name type="scientific">Xenorhabdus lircayensis</name>
    <dbReference type="NCBI Taxonomy" id="2763499"/>
    <lineage>
        <taxon>Bacteria</taxon>
        <taxon>Pseudomonadati</taxon>
        <taxon>Pseudomonadota</taxon>
        <taxon>Gammaproteobacteria</taxon>
        <taxon>Enterobacterales</taxon>
        <taxon>Morganellaceae</taxon>
        <taxon>Xenorhabdus</taxon>
    </lineage>
</organism>
<reference evidence="1 2" key="1">
    <citation type="submission" date="2020-08" db="EMBL/GenBank/DDBJ databases">
        <title>Description of Xenorhabdus lircayensis sp. nov., the symbiotic bacterium associated with the entomopathogenic nematode Steirnernema unicornum.</title>
        <authorList>
            <person name="Castaneda-Alvarez C."/>
            <person name="Prodan S."/>
            <person name="Zamorano A."/>
            <person name="San-Blas E."/>
            <person name="Aballay E."/>
        </authorList>
    </citation>
    <scope>NUCLEOTIDE SEQUENCE [LARGE SCALE GENOMIC DNA]</scope>
    <source>
        <strain evidence="1 2">VLS</strain>
    </source>
</reference>
<comment type="caution">
    <text evidence="1">The sequence shown here is derived from an EMBL/GenBank/DDBJ whole genome shotgun (WGS) entry which is preliminary data.</text>
</comment>
<dbReference type="EMBL" id="JACOII010000021">
    <property type="protein sequence ID" value="MBI6547922.1"/>
    <property type="molecule type" value="Genomic_DNA"/>
</dbReference>
<name>A0ABS0U202_9GAMM</name>
<proteinExistence type="predicted"/>
<dbReference type="Proteomes" id="UP000696184">
    <property type="component" value="Unassembled WGS sequence"/>
</dbReference>
<accession>A0ABS0U202</accession>
<protein>
    <submittedName>
        <fullName evidence="1">Uncharacterized protein</fullName>
    </submittedName>
</protein>
<gene>
    <name evidence="1" type="ORF">H8A87_04095</name>
</gene>